<comment type="caution">
    <text evidence="1">The sequence shown here is derived from an EMBL/GenBank/DDBJ whole genome shotgun (WGS) entry which is preliminary data.</text>
</comment>
<proteinExistence type="predicted"/>
<dbReference type="EMBL" id="PJQY01001057">
    <property type="protein sequence ID" value="PQQ05675.1"/>
    <property type="molecule type" value="Genomic_DNA"/>
</dbReference>
<protein>
    <submittedName>
        <fullName evidence="1">Uncharacterized protein</fullName>
    </submittedName>
</protein>
<sequence>MKIWIKTEGRVGIGAISERRHGSHIGDRHCYARRYLRGSHGYLDKSSSFALIGFLSSRIHGHKLKCLCEHEPLRRQPLSSSKMGWLTKLDE</sequence>
<organism evidence="1 2">
    <name type="scientific">Prunus yedoensis var. nudiflora</name>
    <dbReference type="NCBI Taxonomy" id="2094558"/>
    <lineage>
        <taxon>Eukaryota</taxon>
        <taxon>Viridiplantae</taxon>
        <taxon>Streptophyta</taxon>
        <taxon>Embryophyta</taxon>
        <taxon>Tracheophyta</taxon>
        <taxon>Spermatophyta</taxon>
        <taxon>Magnoliopsida</taxon>
        <taxon>eudicotyledons</taxon>
        <taxon>Gunneridae</taxon>
        <taxon>Pentapetalae</taxon>
        <taxon>rosids</taxon>
        <taxon>fabids</taxon>
        <taxon>Rosales</taxon>
        <taxon>Rosaceae</taxon>
        <taxon>Amygdaloideae</taxon>
        <taxon>Amygdaleae</taxon>
        <taxon>Prunus</taxon>
    </lineage>
</organism>
<keyword evidence="2" id="KW-1185">Reference proteome</keyword>
<evidence type="ECO:0000313" key="1">
    <source>
        <dbReference type="EMBL" id="PQQ05675.1"/>
    </source>
</evidence>
<name>A0A314YB81_PRUYE</name>
<dbReference type="Proteomes" id="UP000250321">
    <property type="component" value="Unassembled WGS sequence"/>
</dbReference>
<dbReference type="AlphaFoldDB" id="A0A314YB81"/>
<gene>
    <name evidence="1" type="ORF">Pyn_27043</name>
</gene>
<reference evidence="1 2" key="1">
    <citation type="submission" date="2018-02" db="EMBL/GenBank/DDBJ databases">
        <title>Draft genome of wild Prunus yedoensis var. nudiflora.</title>
        <authorList>
            <person name="Baek S."/>
            <person name="Kim J.-H."/>
            <person name="Choi K."/>
            <person name="Kim G.-B."/>
            <person name="Cho A."/>
            <person name="Jang H."/>
            <person name="Shin C.-H."/>
            <person name="Yu H.-J."/>
            <person name="Mun J.-H."/>
        </authorList>
    </citation>
    <scope>NUCLEOTIDE SEQUENCE [LARGE SCALE GENOMIC DNA]</scope>
    <source>
        <strain evidence="2">cv. Jeju island</strain>
        <tissue evidence="1">Leaf</tissue>
    </source>
</reference>
<accession>A0A314YB81</accession>
<evidence type="ECO:0000313" key="2">
    <source>
        <dbReference type="Proteomes" id="UP000250321"/>
    </source>
</evidence>